<dbReference type="CDD" id="cd00146">
    <property type="entry name" value="PKD"/>
    <property type="match status" value="1"/>
</dbReference>
<keyword evidence="3" id="KW-0719">Serine esterase</keyword>
<organism evidence="13 14">
    <name type="scientific">Cellulomonas cellasea</name>
    <dbReference type="NCBI Taxonomy" id="43670"/>
    <lineage>
        <taxon>Bacteria</taxon>
        <taxon>Bacillati</taxon>
        <taxon>Actinomycetota</taxon>
        <taxon>Actinomycetes</taxon>
        <taxon>Micrococcales</taxon>
        <taxon>Cellulomonadaceae</taxon>
        <taxon>Cellulomonas</taxon>
    </lineage>
</organism>
<keyword evidence="6" id="KW-0378">Hydrolase</keyword>
<evidence type="ECO:0000256" key="3">
    <source>
        <dbReference type="ARBA" id="ARBA00022487"/>
    </source>
</evidence>
<dbReference type="EMBL" id="JACHVX010000003">
    <property type="protein sequence ID" value="MBB2923177.1"/>
    <property type="molecule type" value="Genomic_DNA"/>
</dbReference>
<dbReference type="SMART" id="SM00089">
    <property type="entry name" value="PKD"/>
    <property type="match status" value="1"/>
</dbReference>
<dbReference type="SUPFAM" id="SSF53474">
    <property type="entry name" value="alpha/beta-Hydrolases"/>
    <property type="match status" value="1"/>
</dbReference>
<dbReference type="InterPro" id="IPR000675">
    <property type="entry name" value="Cutinase/axe"/>
</dbReference>
<reference evidence="13 14" key="2">
    <citation type="submission" date="2020-08" db="EMBL/GenBank/DDBJ databases">
        <authorList>
            <person name="Partida-Martinez L."/>
            <person name="Huntemann M."/>
            <person name="Clum A."/>
            <person name="Wang J."/>
            <person name="Palaniappan K."/>
            <person name="Ritter S."/>
            <person name="Chen I.-M."/>
            <person name="Stamatis D."/>
            <person name="Reddy T."/>
            <person name="O'Malley R."/>
            <person name="Daum C."/>
            <person name="Shapiro N."/>
            <person name="Ivanova N."/>
            <person name="Kyrpides N."/>
            <person name="Woyke T."/>
        </authorList>
    </citation>
    <scope>NUCLEOTIDE SEQUENCE [LARGE SCALE GENOMIC DNA]</scope>
    <source>
        <strain evidence="13 14">RAS26</strain>
    </source>
</reference>
<comment type="similarity">
    <text evidence="2">Belongs to the cutinase family.</text>
</comment>
<dbReference type="Pfam" id="PF18911">
    <property type="entry name" value="PKD_4"/>
    <property type="match status" value="1"/>
</dbReference>
<dbReference type="SUPFAM" id="SSF53300">
    <property type="entry name" value="vWA-like"/>
    <property type="match status" value="1"/>
</dbReference>
<keyword evidence="9" id="KW-1133">Transmembrane helix</keyword>
<dbReference type="PANTHER" id="PTHR33630">
    <property type="entry name" value="CUTINASE RV1984C-RELATED-RELATED"/>
    <property type="match status" value="1"/>
</dbReference>
<dbReference type="InterPro" id="IPR029058">
    <property type="entry name" value="AB_hydrolase_fold"/>
</dbReference>
<dbReference type="InterPro" id="IPR035986">
    <property type="entry name" value="PKD_dom_sf"/>
</dbReference>
<comment type="caution">
    <text evidence="13">The sequence shown here is derived from an EMBL/GenBank/DDBJ whole genome shotgun (WGS) entry which is preliminary data.</text>
</comment>
<evidence type="ECO:0000259" key="11">
    <source>
        <dbReference type="PROSITE" id="PS50093"/>
    </source>
</evidence>
<evidence type="ECO:0000256" key="7">
    <source>
        <dbReference type="ARBA" id="ARBA00023157"/>
    </source>
</evidence>
<dbReference type="InterPro" id="IPR022409">
    <property type="entry name" value="PKD/Chitinase_dom"/>
</dbReference>
<dbReference type="Proteomes" id="UP000518206">
    <property type="component" value="Unassembled WGS sequence"/>
</dbReference>
<feature type="chain" id="PRO_5031555962" evidence="10">
    <location>
        <begin position="32"/>
        <end position="777"/>
    </location>
</feature>
<dbReference type="SMART" id="SM01110">
    <property type="entry name" value="Cutinase"/>
    <property type="match status" value="1"/>
</dbReference>
<evidence type="ECO:0000256" key="4">
    <source>
        <dbReference type="ARBA" id="ARBA00022525"/>
    </source>
</evidence>
<dbReference type="Pfam" id="PF25106">
    <property type="entry name" value="VWA_4"/>
    <property type="match status" value="1"/>
</dbReference>
<keyword evidence="5 10" id="KW-0732">Signal</keyword>
<evidence type="ECO:0000259" key="12">
    <source>
        <dbReference type="PROSITE" id="PS50234"/>
    </source>
</evidence>
<dbReference type="InterPro" id="IPR036465">
    <property type="entry name" value="vWFA_dom_sf"/>
</dbReference>
<evidence type="ECO:0000313" key="13">
    <source>
        <dbReference type="EMBL" id="MBB2923177.1"/>
    </source>
</evidence>
<dbReference type="InterPro" id="IPR000601">
    <property type="entry name" value="PKD_dom"/>
</dbReference>
<dbReference type="Gene3D" id="3.40.50.1820">
    <property type="entry name" value="alpha/beta hydrolase"/>
    <property type="match status" value="1"/>
</dbReference>
<evidence type="ECO:0000256" key="9">
    <source>
        <dbReference type="SAM" id="Phobius"/>
    </source>
</evidence>
<evidence type="ECO:0000256" key="10">
    <source>
        <dbReference type="SAM" id="SignalP"/>
    </source>
</evidence>
<keyword evidence="9" id="KW-0472">Membrane</keyword>
<dbReference type="PANTHER" id="PTHR33630:SF9">
    <property type="entry name" value="CUTINASE 4"/>
    <property type="match status" value="1"/>
</dbReference>
<evidence type="ECO:0000256" key="6">
    <source>
        <dbReference type="ARBA" id="ARBA00022801"/>
    </source>
</evidence>
<dbReference type="SUPFAM" id="SSF49299">
    <property type="entry name" value="PKD domain"/>
    <property type="match status" value="1"/>
</dbReference>
<dbReference type="PROSITE" id="PS51318">
    <property type="entry name" value="TAT"/>
    <property type="match status" value="1"/>
</dbReference>
<keyword evidence="9" id="KW-0812">Transmembrane</keyword>
<feature type="transmembrane region" description="Helical" evidence="9">
    <location>
        <begin position="747"/>
        <end position="767"/>
    </location>
</feature>
<evidence type="ECO:0000313" key="14">
    <source>
        <dbReference type="Proteomes" id="UP000518206"/>
    </source>
</evidence>
<reference evidence="13 14" key="1">
    <citation type="submission" date="2020-08" db="EMBL/GenBank/DDBJ databases">
        <title>The Agave Microbiome: Exploring the role of microbial communities in plant adaptations to desert environments.</title>
        <authorList>
            <person name="Partida-Martinez L.P."/>
        </authorList>
    </citation>
    <scope>NUCLEOTIDE SEQUENCE [LARGE SCALE GENOMIC DNA]</scope>
    <source>
        <strain evidence="13 14">RAS26</strain>
    </source>
</reference>
<dbReference type="Gene3D" id="3.40.50.410">
    <property type="entry name" value="von Willebrand factor, type A domain"/>
    <property type="match status" value="1"/>
</dbReference>
<feature type="signal peptide" evidence="10">
    <location>
        <begin position="1"/>
        <end position="31"/>
    </location>
</feature>
<dbReference type="Gene3D" id="2.60.40.10">
    <property type="entry name" value="Immunoglobulins"/>
    <property type="match status" value="1"/>
</dbReference>
<dbReference type="GO" id="GO:0005975">
    <property type="term" value="P:carbohydrate metabolic process"/>
    <property type="evidence" value="ECO:0007669"/>
    <property type="project" value="UniProtKB-ARBA"/>
</dbReference>
<dbReference type="Pfam" id="PF01083">
    <property type="entry name" value="Cutinase"/>
    <property type="match status" value="1"/>
</dbReference>
<dbReference type="SMART" id="SM00327">
    <property type="entry name" value="VWA"/>
    <property type="match status" value="1"/>
</dbReference>
<comment type="subcellular location">
    <subcellularLocation>
        <location evidence="1">Secreted</location>
    </subcellularLocation>
</comment>
<dbReference type="RefSeq" id="WP_183296053.1">
    <property type="nucleotide sequence ID" value="NZ_JACHVX010000003.1"/>
</dbReference>
<dbReference type="PROSITE" id="PS50093">
    <property type="entry name" value="PKD"/>
    <property type="match status" value="1"/>
</dbReference>
<dbReference type="InterPro" id="IPR006311">
    <property type="entry name" value="TAT_signal"/>
</dbReference>
<keyword evidence="7" id="KW-1015">Disulfide bond</keyword>
<dbReference type="AlphaFoldDB" id="A0A7W4UFI3"/>
<dbReference type="InterPro" id="IPR002035">
    <property type="entry name" value="VWF_A"/>
</dbReference>
<evidence type="ECO:0000256" key="1">
    <source>
        <dbReference type="ARBA" id="ARBA00004613"/>
    </source>
</evidence>
<accession>A0A7W4UFI3</accession>
<feature type="domain" description="VWFA" evidence="12">
    <location>
        <begin position="303"/>
        <end position="482"/>
    </location>
</feature>
<feature type="domain" description="PKD" evidence="11">
    <location>
        <begin position="486"/>
        <end position="572"/>
    </location>
</feature>
<feature type="region of interest" description="Disordered" evidence="8">
    <location>
        <begin position="668"/>
        <end position="731"/>
    </location>
</feature>
<dbReference type="InterPro" id="IPR056861">
    <property type="entry name" value="HMCN1-like_VWA"/>
</dbReference>
<dbReference type="InterPro" id="IPR013783">
    <property type="entry name" value="Ig-like_fold"/>
</dbReference>
<dbReference type="GO" id="GO:0052689">
    <property type="term" value="F:carboxylic ester hydrolase activity"/>
    <property type="evidence" value="ECO:0007669"/>
    <property type="project" value="UniProtKB-KW"/>
</dbReference>
<evidence type="ECO:0000256" key="2">
    <source>
        <dbReference type="ARBA" id="ARBA00007534"/>
    </source>
</evidence>
<keyword evidence="4" id="KW-0964">Secreted</keyword>
<name>A0A7W4UFI3_9CELL</name>
<proteinExistence type="inferred from homology"/>
<sequence length="777" mass="79246">MRTRRQLHPLAAAATAATVLALATVVPGATAATAVSCPDVQAVWARGSGQSLGGAEHVRFQDQLDARVDDSVDLDLYELGSDTIDGSSYPAVPVAPDAGWDSITNAIGAKFGSGGSFEYGDSVEEGVAELTAFLAERDGCTGTRFVLAGYSQGAQVVGQAYAALPDATKDRVVFNALFGDPKLYLPEGEGPWAPACKGQELSAWRRTVPDCNTDNGSLGARKPYLPSGFDDRTGLWCADDDFVCGSDKRAWVASGHGTYPAAGGAIDAAAQEIAGLLAEAMPSRADAFDATLYPIRSGSTGLDVLFVIDSTGSMSGRIEAAKQFAATMAETVAASRGRVALVEYRDAGDDFVAVTRSGLTTDVAAFRAALDPISADGGGDTPEALLTALMTGFDELEWRPGATKAAVVLTDAEYHDPDVATGVTLAEVAARSLEIDPVNVYPVVPAWLAPNGYTALADQTSGQVIVDDGDTVGALADALTRVTERPVAALANTTYLARPGEEVRFDASGSYAIDSTITRYDWDVDGDGVFEQTTTEPVATHTYPAELTGQMQVRVTDANGLIGSMSVPVTITLTPPDDGLPAAPTSVTATPTAPVDGLSEVTVAWDGDTAGVAEWGVTVDGVPVARVPVTERSVVLTDVRRGDAVEIGVLGLTAETAVGDARSVVVPAASPEPAPAGPGAPGGPGTSVPGGPAGQAPAPGSASPVTAPVDTAAPATPTSAGTRAAPVRATPADAARRGVLARTGLDVGAVAGAAMVLMIAGAAALVVSHRRRLRAHR</sequence>
<dbReference type="PROSITE" id="PS50234">
    <property type="entry name" value="VWFA"/>
    <property type="match status" value="1"/>
</dbReference>
<evidence type="ECO:0000256" key="8">
    <source>
        <dbReference type="SAM" id="MobiDB-lite"/>
    </source>
</evidence>
<protein>
    <submittedName>
        <fullName evidence="13">Mg-chelatase subunit ChlD</fullName>
    </submittedName>
</protein>
<feature type="compositionally biased region" description="Low complexity" evidence="8">
    <location>
        <begin position="686"/>
        <end position="731"/>
    </location>
</feature>
<dbReference type="CDD" id="cd00198">
    <property type="entry name" value="vWFA"/>
    <property type="match status" value="1"/>
</dbReference>
<gene>
    <name evidence="13" type="ORF">FHR80_002102</name>
</gene>
<evidence type="ECO:0000256" key="5">
    <source>
        <dbReference type="ARBA" id="ARBA00022729"/>
    </source>
</evidence>